<dbReference type="AlphaFoldDB" id="A0A1J1IGL2"/>
<sequence length="96" mass="10925">MKQELRTKPSKHDVMVGSPNYVHKIHGASKLEGKNEADGCPMPGKTNELWSVAKLSLECNNNHSKDDSRTSFYQQLNQIHQRNFHHLDMTNSSAHL</sequence>
<reference evidence="1 2" key="1">
    <citation type="submission" date="2015-04" db="EMBL/GenBank/DDBJ databases">
        <authorList>
            <person name="Syromyatnikov M.Y."/>
            <person name="Popov V.N."/>
        </authorList>
    </citation>
    <scope>NUCLEOTIDE SEQUENCE [LARGE SCALE GENOMIC DNA]</scope>
</reference>
<organism evidence="1 2">
    <name type="scientific">Clunio marinus</name>
    <dbReference type="NCBI Taxonomy" id="568069"/>
    <lineage>
        <taxon>Eukaryota</taxon>
        <taxon>Metazoa</taxon>
        <taxon>Ecdysozoa</taxon>
        <taxon>Arthropoda</taxon>
        <taxon>Hexapoda</taxon>
        <taxon>Insecta</taxon>
        <taxon>Pterygota</taxon>
        <taxon>Neoptera</taxon>
        <taxon>Endopterygota</taxon>
        <taxon>Diptera</taxon>
        <taxon>Nematocera</taxon>
        <taxon>Chironomoidea</taxon>
        <taxon>Chironomidae</taxon>
        <taxon>Clunio</taxon>
    </lineage>
</organism>
<gene>
    <name evidence="1" type="ORF">CLUMA_CG010971</name>
</gene>
<name>A0A1J1IGL2_9DIPT</name>
<evidence type="ECO:0000313" key="1">
    <source>
        <dbReference type="EMBL" id="CRK97585.1"/>
    </source>
</evidence>
<evidence type="ECO:0000313" key="2">
    <source>
        <dbReference type="Proteomes" id="UP000183832"/>
    </source>
</evidence>
<dbReference type="Proteomes" id="UP000183832">
    <property type="component" value="Unassembled WGS sequence"/>
</dbReference>
<proteinExistence type="predicted"/>
<keyword evidence="2" id="KW-1185">Reference proteome</keyword>
<accession>A0A1J1IGL2</accession>
<protein>
    <submittedName>
        <fullName evidence="1">CLUMA_CG010971, isoform A</fullName>
    </submittedName>
</protein>
<dbReference type="EMBL" id="CVRI01000047">
    <property type="protein sequence ID" value="CRK97585.1"/>
    <property type="molecule type" value="Genomic_DNA"/>
</dbReference>